<keyword evidence="1" id="KW-0596">Phosphopantetheine</keyword>
<dbReference type="STRING" id="67331.SAMN04490357_0111"/>
<evidence type="ECO:0000259" key="4">
    <source>
        <dbReference type="SMART" id="SM00827"/>
    </source>
</evidence>
<organism evidence="5 6">
    <name type="scientific">Streptomyces misionensis</name>
    <dbReference type="NCBI Taxonomy" id="67331"/>
    <lineage>
        <taxon>Bacteria</taxon>
        <taxon>Bacillati</taxon>
        <taxon>Actinomycetota</taxon>
        <taxon>Actinomycetes</taxon>
        <taxon>Kitasatosporales</taxon>
        <taxon>Streptomycetaceae</taxon>
        <taxon>Streptomyces</taxon>
    </lineage>
</organism>
<dbReference type="EMBL" id="FNTD01000003">
    <property type="protein sequence ID" value="SEB31063.1"/>
    <property type="molecule type" value="Genomic_DNA"/>
</dbReference>
<dbReference type="InterPro" id="IPR016035">
    <property type="entry name" value="Acyl_Trfase/lysoPLipase"/>
</dbReference>
<gene>
    <name evidence="5" type="ORF">SAMN04490357_0111</name>
</gene>
<evidence type="ECO:0000256" key="2">
    <source>
        <dbReference type="ARBA" id="ARBA00022553"/>
    </source>
</evidence>
<dbReference type="SUPFAM" id="SSF52151">
    <property type="entry name" value="FabD/lysophospholipase-like"/>
    <property type="match status" value="1"/>
</dbReference>
<dbReference type="Gene3D" id="3.40.366.10">
    <property type="entry name" value="Malonyl-Coenzyme A Acyl Carrier Protein, domain 2"/>
    <property type="match status" value="1"/>
</dbReference>
<keyword evidence="2" id="KW-0597">Phosphoprotein</keyword>
<dbReference type="SMART" id="SM00827">
    <property type="entry name" value="PKS_AT"/>
    <property type="match status" value="1"/>
</dbReference>
<evidence type="ECO:0000313" key="5">
    <source>
        <dbReference type="EMBL" id="SEB31063.1"/>
    </source>
</evidence>
<feature type="region of interest" description="Disordered" evidence="3">
    <location>
        <begin position="1"/>
        <end position="23"/>
    </location>
</feature>
<protein>
    <submittedName>
        <fullName evidence="5">Acyl transferase domain-containing protein</fullName>
    </submittedName>
</protein>
<evidence type="ECO:0000313" key="6">
    <source>
        <dbReference type="Proteomes" id="UP000182375"/>
    </source>
</evidence>
<accession>A0A1H4IAR9</accession>
<sequence>MSSTAPAPAAAPAPPARGPQAPPRLAFLLPGQGAQRPGMALGLYGVEESFTAAVNEVLDLYGPEGDRIRGDWASEHPAVPLDHVSRAQPLLFALDYALGRMLLAWGARPAVLLGHSAGEAAAAVLAGVMTLPDAVALLAERVELIADAPPGGMLAVAASEAEVAPYLTDEVVVGAVNAPAQLLLAGPEPQLTAVAGALTADGVVCARARATHGFHSPSMDDACRRHLLSVAAVPLRPPAITVLSGYTAAELTADQATDPEFWAGQPARQVRFGPALDRLLAAGPCHLVETGPGQSLSALARRHPGVTRGGSTVVSLLDARARGPHRDRAALLRAAEHLAALGHLSDPDAVARLRAALGTEAGASTAVRPRFETPARRSAP</sequence>
<dbReference type="GeneID" id="95509436"/>
<dbReference type="InterPro" id="IPR001227">
    <property type="entry name" value="Ac_transferase_dom_sf"/>
</dbReference>
<dbReference type="InterPro" id="IPR050091">
    <property type="entry name" value="PKS_NRPS_Biosynth_Enz"/>
</dbReference>
<dbReference type="Proteomes" id="UP000182375">
    <property type="component" value="Unassembled WGS sequence"/>
</dbReference>
<dbReference type="SUPFAM" id="SSF55048">
    <property type="entry name" value="Probable ACP-binding domain of malonyl-CoA ACP transacylase"/>
    <property type="match status" value="1"/>
</dbReference>
<dbReference type="Gene3D" id="3.30.70.250">
    <property type="entry name" value="Malonyl-CoA ACP transacylase, ACP-binding"/>
    <property type="match status" value="1"/>
</dbReference>
<name>A0A1H4IAR9_9ACTN</name>
<dbReference type="GO" id="GO:0004312">
    <property type="term" value="F:fatty acid synthase activity"/>
    <property type="evidence" value="ECO:0007669"/>
    <property type="project" value="TreeGrafter"/>
</dbReference>
<dbReference type="InterPro" id="IPR014043">
    <property type="entry name" value="Acyl_transferase_dom"/>
</dbReference>
<dbReference type="RefSeq" id="WP_074989991.1">
    <property type="nucleotide sequence ID" value="NZ_FNTD01000003.1"/>
</dbReference>
<dbReference type="Gene3D" id="3.30.70.3290">
    <property type="match status" value="1"/>
</dbReference>
<keyword evidence="5" id="KW-0808">Transferase</keyword>
<feature type="compositionally biased region" description="Pro residues" evidence="3">
    <location>
        <begin position="9"/>
        <end position="22"/>
    </location>
</feature>
<dbReference type="PANTHER" id="PTHR43775">
    <property type="entry name" value="FATTY ACID SYNTHASE"/>
    <property type="match status" value="1"/>
</dbReference>
<dbReference type="PANTHER" id="PTHR43775:SF37">
    <property type="entry name" value="SI:DKEY-61P9.11"/>
    <property type="match status" value="1"/>
</dbReference>
<dbReference type="Pfam" id="PF00698">
    <property type="entry name" value="Acyl_transf_1"/>
    <property type="match status" value="1"/>
</dbReference>
<feature type="domain" description="Malonyl-CoA:ACP transacylase (MAT)" evidence="4">
    <location>
        <begin position="28"/>
        <end position="321"/>
    </location>
</feature>
<dbReference type="GO" id="GO:0006633">
    <property type="term" value="P:fatty acid biosynthetic process"/>
    <property type="evidence" value="ECO:0007669"/>
    <property type="project" value="TreeGrafter"/>
</dbReference>
<dbReference type="InterPro" id="IPR016036">
    <property type="entry name" value="Malonyl_transacylase_ACP-bd"/>
</dbReference>
<evidence type="ECO:0000256" key="1">
    <source>
        <dbReference type="ARBA" id="ARBA00022450"/>
    </source>
</evidence>
<dbReference type="AlphaFoldDB" id="A0A1H4IAR9"/>
<reference evidence="5 6" key="1">
    <citation type="submission" date="2016-10" db="EMBL/GenBank/DDBJ databases">
        <authorList>
            <person name="de Groot N.N."/>
        </authorList>
    </citation>
    <scope>NUCLEOTIDE SEQUENCE [LARGE SCALE GENOMIC DNA]</scope>
    <source>
        <strain evidence="5 6">DSM 40306</strain>
    </source>
</reference>
<proteinExistence type="predicted"/>
<evidence type="ECO:0000256" key="3">
    <source>
        <dbReference type="SAM" id="MobiDB-lite"/>
    </source>
</evidence>